<comment type="caution">
    <text evidence="6">The sequence shown here is derived from an EMBL/GenBank/DDBJ whole genome shotgun (WGS) entry which is preliminary data.</text>
</comment>
<evidence type="ECO:0000256" key="4">
    <source>
        <dbReference type="SAM" id="MobiDB-lite"/>
    </source>
</evidence>
<proteinExistence type="inferred from homology"/>
<keyword evidence="5" id="KW-0812">Transmembrane</keyword>
<organism evidence="6 7">
    <name type="scientific">Candidatus Roizmanbacteria bacterium RIFCSPLOWO2_02_FULL_36_11</name>
    <dbReference type="NCBI Taxonomy" id="1802071"/>
    <lineage>
        <taxon>Bacteria</taxon>
        <taxon>Candidatus Roizmaniibacteriota</taxon>
    </lineage>
</organism>
<dbReference type="SUPFAM" id="SSF53850">
    <property type="entry name" value="Periplasmic binding protein-like II"/>
    <property type="match status" value="1"/>
</dbReference>
<dbReference type="AlphaFoldDB" id="A0A1F7JCI3"/>
<dbReference type="EMBL" id="MGAV01000021">
    <property type="protein sequence ID" value="OGK53297.1"/>
    <property type="molecule type" value="Genomic_DNA"/>
</dbReference>
<evidence type="ECO:0000313" key="6">
    <source>
        <dbReference type="EMBL" id="OGK53297.1"/>
    </source>
</evidence>
<dbReference type="GO" id="GO:0055052">
    <property type="term" value="C:ATP-binding cassette (ABC) transporter complex, substrate-binding subunit-containing"/>
    <property type="evidence" value="ECO:0007669"/>
    <property type="project" value="TreeGrafter"/>
</dbReference>
<sequence length="487" mass="54589">MSDENKSENNTSESTPVYSVEEETPNVEQSDNSVPLETVSEDITPEGISDAPPPIYEENRSKLIFIVVGAIIFLVIFIFVVKFILSFGKASGSKVTLKYWGLWEDAAVLQPLIADYKRKNPNVSIIYTKMDPKSLREKIIARNESVTDRPDIFRFHNTWLPQLSGVTSPIPKNVMTNEEFEKTFYEVIQKDLKVSNDYYGIPLEIDGLVLVCNDELFKASGIESPPTTWDQVISYASKMTVKDGGKILTSGIAIGTANNIENFSDILGWMIMQNGGQLDNLTSNEAVGALEQYRAFADPPKNLWDETMGNSVQAFAKKQVAMIIVPSWQILTIKQINPDIKIKTVSLPIVPGGNQLSLATYWVEGVSRFSKNQLEAWKFLRFLVEKDNLTKLYQEQTKTRLFGEPYSRVDLGSTLVQNEYIGPVVAQAKNMKSMPLSSRTYDNGLNDEIIKYLEDAINSTGKGVSYIEAFATADKGVKQVFTKYKIQ</sequence>
<dbReference type="Pfam" id="PF13416">
    <property type="entry name" value="SBP_bac_8"/>
    <property type="match status" value="1"/>
</dbReference>
<protein>
    <submittedName>
        <fullName evidence="6">Uncharacterized protein</fullName>
    </submittedName>
</protein>
<feature type="region of interest" description="Disordered" evidence="4">
    <location>
        <begin position="1"/>
        <end position="35"/>
    </location>
</feature>
<feature type="compositionally biased region" description="Polar residues" evidence="4">
    <location>
        <begin position="8"/>
        <end position="17"/>
    </location>
</feature>
<keyword evidence="5" id="KW-1133">Transmembrane helix</keyword>
<name>A0A1F7JCI3_9BACT</name>
<keyword evidence="3" id="KW-0732">Signal</keyword>
<keyword evidence="5" id="KW-0472">Membrane</keyword>
<dbReference type="GO" id="GO:0042956">
    <property type="term" value="P:maltodextrin transmembrane transport"/>
    <property type="evidence" value="ECO:0007669"/>
    <property type="project" value="TreeGrafter"/>
</dbReference>
<comment type="similarity">
    <text evidence="1">Belongs to the bacterial solute-binding protein 1 family.</text>
</comment>
<evidence type="ECO:0000256" key="2">
    <source>
        <dbReference type="ARBA" id="ARBA00022448"/>
    </source>
</evidence>
<gene>
    <name evidence="6" type="ORF">A3H78_03260</name>
</gene>
<evidence type="ECO:0000256" key="3">
    <source>
        <dbReference type="ARBA" id="ARBA00022729"/>
    </source>
</evidence>
<evidence type="ECO:0000256" key="1">
    <source>
        <dbReference type="ARBA" id="ARBA00008520"/>
    </source>
</evidence>
<evidence type="ECO:0000256" key="5">
    <source>
        <dbReference type="SAM" id="Phobius"/>
    </source>
</evidence>
<dbReference type="GO" id="GO:1901982">
    <property type="term" value="F:maltose binding"/>
    <property type="evidence" value="ECO:0007669"/>
    <property type="project" value="TreeGrafter"/>
</dbReference>
<evidence type="ECO:0000313" key="7">
    <source>
        <dbReference type="Proteomes" id="UP000177418"/>
    </source>
</evidence>
<dbReference type="GO" id="GO:0015768">
    <property type="term" value="P:maltose transport"/>
    <property type="evidence" value="ECO:0007669"/>
    <property type="project" value="TreeGrafter"/>
</dbReference>
<dbReference type="InterPro" id="IPR006059">
    <property type="entry name" value="SBP"/>
</dbReference>
<reference evidence="6 7" key="1">
    <citation type="journal article" date="2016" name="Nat. Commun.">
        <title>Thousands of microbial genomes shed light on interconnected biogeochemical processes in an aquifer system.</title>
        <authorList>
            <person name="Anantharaman K."/>
            <person name="Brown C.T."/>
            <person name="Hug L.A."/>
            <person name="Sharon I."/>
            <person name="Castelle C.J."/>
            <person name="Probst A.J."/>
            <person name="Thomas B.C."/>
            <person name="Singh A."/>
            <person name="Wilkins M.J."/>
            <person name="Karaoz U."/>
            <person name="Brodie E.L."/>
            <person name="Williams K.H."/>
            <person name="Hubbard S.S."/>
            <person name="Banfield J.F."/>
        </authorList>
    </citation>
    <scope>NUCLEOTIDE SEQUENCE [LARGE SCALE GENOMIC DNA]</scope>
</reference>
<dbReference type="Gene3D" id="3.40.190.10">
    <property type="entry name" value="Periplasmic binding protein-like II"/>
    <property type="match status" value="1"/>
</dbReference>
<feature type="compositionally biased region" description="Polar residues" evidence="4">
    <location>
        <begin position="26"/>
        <end position="35"/>
    </location>
</feature>
<dbReference type="Proteomes" id="UP000177418">
    <property type="component" value="Unassembled WGS sequence"/>
</dbReference>
<dbReference type="PANTHER" id="PTHR30061">
    <property type="entry name" value="MALTOSE-BINDING PERIPLASMIC PROTEIN"/>
    <property type="match status" value="1"/>
</dbReference>
<dbReference type="PANTHER" id="PTHR30061:SF50">
    <property type="entry name" value="MALTOSE_MALTODEXTRIN-BINDING PERIPLASMIC PROTEIN"/>
    <property type="match status" value="1"/>
</dbReference>
<accession>A0A1F7JCI3</accession>
<feature type="transmembrane region" description="Helical" evidence="5">
    <location>
        <begin position="63"/>
        <end position="85"/>
    </location>
</feature>
<keyword evidence="2" id="KW-0813">Transport</keyword>